<evidence type="ECO:0000313" key="1">
    <source>
        <dbReference type="EMBL" id="KAK2604667.1"/>
    </source>
</evidence>
<dbReference type="Proteomes" id="UP001265746">
    <property type="component" value="Unassembled WGS sequence"/>
</dbReference>
<organism evidence="1 2">
    <name type="scientific">Phomopsis amygdali</name>
    <name type="common">Fusicoccum amygdali</name>
    <dbReference type="NCBI Taxonomy" id="1214568"/>
    <lineage>
        <taxon>Eukaryota</taxon>
        <taxon>Fungi</taxon>
        <taxon>Dikarya</taxon>
        <taxon>Ascomycota</taxon>
        <taxon>Pezizomycotina</taxon>
        <taxon>Sordariomycetes</taxon>
        <taxon>Sordariomycetidae</taxon>
        <taxon>Diaporthales</taxon>
        <taxon>Diaporthaceae</taxon>
        <taxon>Diaporthe</taxon>
    </lineage>
</organism>
<protein>
    <submittedName>
        <fullName evidence="1">Uncharacterized protein</fullName>
    </submittedName>
</protein>
<keyword evidence="2" id="KW-1185">Reference proteome</keyword>
<dbReference type="AlphaFoldDB" id="A0AAD9SC92"/>
<comment type="caution">
    <text evidence="1">The sequence shown here is derived from an EMBL/GenBank/DDBJ whole genome shotgun (WGS) entry which is preliminary data.</text>
</comment>
<name>A0AAD9SC92_PHOAM</name>
<proteinExistence type="predicted"/>
<evidence type="ECO:0000313" key="2">
    <source>
        <dbReference type="Proteomes" id="UP001265746"/>
    </source>
</evidence>
<gene>
    <name evidence="1" type="ORF">N8I77_007579</name>
</gene>
<reference evidence="1" key="1">
    <citation type="submission" date="2023-06" db="EMBL/GenBank/DDBJ databases">
        <authorList>
            <person name="Noh H."/>
        </authorList>
    </citation>
    <scope>NUCLEOTIDE SEQUENCE</scope>
    <source>
        <strain evidence="1">DUCC20226</strain>
    </source>
</reference>
<accession>A0AAD9SC92</accession>
<dbReference type="EMBL" id="JAUJFL010000004">
    <property type="protein sequence ID" value="KAK2604667.1"/>
    <property type="molecule type" value="Genomic_DNA"/>
</dbReference>
<sequence length="234" mass="25802">MNCCRIHGLCFDMGRRRTNVSVSWLVERGRSVMLPRLASSMPTGLRMNFLPGLSFVAEARASKTSGCDVTSYVSGTVSLSALVCWMKVDFSCSVEVVGTSNWMHAQLRPLLRGIWSKASFTIASSTALATPEHETHRSTCSSLTILQMSPTVSKARLYVRQPFFHGVQAAHAPTSKSAATTRCPHSQNARASVRPLVMPTPVTRTVRCLKNGLERHWVRWKRAPVSVNGENGRK</sequence>